<keyword evidence="4" id="KW-0788">Thiol protease</keyword>
<dbReference type="GO" id="GO:0008234">
    <property type="term" value="F:cysteine-type peptidase activity"/>
    <property type="evidence" value="ECO:0007669"/>
    <property type="project" value="UniProtKB-KW"/>
</dbReference>
<evidence type="ECO:0000256" key="4">
    <source>
        <dbReference type="ARBA" id="ARBA00022807"/>
    </source>
</evidence>
<dbReference type="AlphaFoldDB" id="I0GVY9"/>
<geneLocation type="plasmid" evidence="6 7">
    <name>pSRC1</name>
</geneLocation>
<dbReference type="InterPro" id="IPR038765">
    <property type="entry name" value="Papain-like_cys_pep_sf"/>
</dbReference>
<evidence type="ECO:0000256" key="3">
    <source>
        <dbReference type="ARBA" id="ARBA00022801"/>
    </source>
</evidence>
<dbReference type="PATRIC" id="fig|927704.6.peg.3041"/>
<accession>I0GVY9</accession>
<dbReference type="InterPro" id="IPR039439">
    <property type="entry name" value="SH3b1_dom"/>
</dbReference>
<dbReference type="Pfam" id="PF12913">
    <property type="entry name" value="SH3_6"/>
    <property type="match status" value="1"/>
</dbReference>
<feature type="domain" description="NlpC/P60" evidence="5">
    <location>
        <begin position="306"/>
        <end position="432"/>
    </location>
</feature>
<dbReference type="SUPFAM" id="SSF54001">
    <property type="entry name" value="Cysteine proteinases"/>
    <property type="match status" value="1"/>
</dbReference>
<sequence length="457" mass="50503">MRQYIFAYRRRIAGGKNIILAGITTLLVLFGFGSTSSASIAIHDDRAAAGYWTERNPNGDALYLTQDEIISVNQAMREKTSSLTDLLSYPQTVDGAEVKELILSAQQDFRGEKEPGDHYDKGGMMISQEDYNAAQDNCNLEAVPASTAICYGVVTMRTDMRLLPTSKYYFDDKSFQHYDDLQGTALDPCEPLLVLHTSKDGAFAFAIGRYYKGWVSIGAIGFAERANWEKYVSPKNFLVVTDHKKKVHVGGTWDVLFQMGSIIPLKSAKMRNGAYQAIVPVEVNGHLSEARVAIKADNTVNPGYLPCTPNNFVRQSLKFLDDVYGWGGMEESVDCSSYVQDVYRSMGILIPRDADQQELAMNHSVSLEGLDKAARYQKAAEAPVGALFFKPGHVMLYLGKDDKGTPLAIHSISSYFTFPGGKAQKHYIRQVLISDFTFQNGKAVPTIDGMTSIGSCF</sequence>
<dbReference type="Proteomes" id="UP000007887">
    <property type="component" value="Plasmid pSRC1"/>
</dbReference>
<comment type="similarity">
    <text evidence="1">Belongs to the peptidase C40 family.</text>
</comment>
<dbReference type="Gene3D" id="3.90.1720.10">
    <property type="entry name" value="endopeptidase domain like (from Nostoc punctiforme)"/>
    <property type="match status" value="1"/>
</dbReference>
<keyword evidence="6" id="KW-0614">Plasmid</keyword>
<keyword evidence="3" id="KW-0378">Hydrolase</keyword>
<dbReference type="PROSITE" id="PS51935">
    <property type="entry name" value="NLPC_P60"/>
    <property type="match status" value="1"/>
</dbReference>
<evidence type="ECO:0000256" key="2">
    <source>
        <dbReference type="ARBA" id="ARBA00022670"/>
    </source>
</evidence>
<dbReference type="EMBL" id="AP012299">
    <property type="protein sequence ID" value="BAL84926.1"/>
    <property type="molecule type" value="Genomic_DNA"/>
</dbReference>
<protein>
    <submittedName>
        <fullName evidence="6">Putative NlpC/P60 family protein</fullName>
    </submittedName>
</protein>
<name>I0GVY9_SELRL</name>
<evidence type="ECO:0000313" key="6">
    <source>
        <dbReference type="EMBL" id="BAL84926.1"/>
    </source>
</evidence>
<evidence type="ECO:0000256" key="1">
    <source>
        <dbReference type="ARBA" id="ARBA00007074"/>
    </source>
</evidence>
<dbReference type="PIRSF" id="PIRSF019015">
    <property type="entry name" value="P60_peptidase_YkfC"/>
    <property type="match status" value="1"/>
</dbReference>
<evidence type="ECO:0000313" key="7">
    <source>
        <dbReference type="Proteomes" id="UP000007887"/>
    </source>
</evidence>
<dbReference type="GO" id="GO:0006508">
    <property type="term" value="P:proteolysis"/>
    <property type="evidence" value="ECO:0007669"/>
    <property type="project" value="UniProtKB-KW"/>
</dbReference>
<dbReference type="Pfam" id="PF00877">
    <property type="entry name" value="NLPC_P60"/>
    <property type="match status" value="1"/>
</dbReference>
<organism evidence="6 7">
    <name type="scientific">Selenomonas ruminantium subsp. lactilytica (strain NBRC 103574 / TAM6421)</name>
    <dbReference type="NCBI Taxonomy" id="927704"/>
    <lineage>
        <taxon>Bacteria</taxon>
        <taxon>Bacillati</taxon>
        <taxon>Bacillota</taxon>
        <taxon>Negativicutes</taxon>
        <taxon>Selenomonadales</taxon>
        <taxon>Selenomonadaceae</taxon>
        <taxon>Selenomonas</taxon>
    </lineage>
</organism>
<gene>
    <name evidence="6" type="ordered locus">SELR_pSRC101190</name>
</gene>
<evidence type="ECO:0000259" key="5">
    <source>
        <dbReference type="PROSITE" id="PS51935"/>
    </source>
</evidence>
<proteinExistence type="inferred from homology"/>
<dbReference type="InterPro" id="IPR027017">
    <property type="entry name" value="P60_peptidase_YkfC"/>
</dbReference>
<keyword evidence="2" id="KW-0645">Protease</keyword>
<dbReference type="InterPro" id="IPR000064">
    <property type="entry name" value="NLP_P60_dom"/>
</dbReference>
<reference evidence="6 7" key="1">
    <citation type="submission" date="2011-10" db="EMBL/GenBank/DDBJ databases">
        <title>Whole genome sequence of Selenomonas ruminantium subsp. lactilytica TAM6421.</title>
        <authorList>
            <person name="Oguchi A."/>
            <person name="Ankai A."/>
            <person name="Kaneko J."/>
            <person name="Yamada-Narita S."/>
            <person name="Fukui S."/>
            <person name="Takahashi M."/>
            <person name="Onodera T."/>
            <person name="Kojima S."/>
            <person name="Fushimi T."/>
            <person name="Abe N."/>
            <person name="Kamio Y."/>
            <person name="Yamazaki S."/>
            <person name="Fujita N."/>
        </authorList>
    </citation>
    <scope>NUCLEOTIDE SEQUENCE [LARGE SCALE GENOMIC DNA]</scope>
    <source>
        <strain evidence="7">NBRC 103574 / TAM6421</strain>
        <plasmid evidence="6 7">pSRC1</plasmid>
    </source>
</reference>
<dbReference type="KEGG" id="sri:SELR_pSRC101190"/>
<dbReference type="HOGENOM" id="CLU_045651_0_0_9"/>